<protein>
    <submittedName>
        <fullName evidence="4">ABC transporter permease</fullName>
    </submittedName>
</protein>
<dbReference type="AlphaFoldDB" id="A0A918YWE7"/>
<gene>
    <name evidence="4" type="primary">plaS</name>
    <name evidence="4" type="ORF">GCM10007167_05370</name>
</gene>
<evidence type="ECO:0000313" key="5">
    <source>
        <dbReference type="Proteomes" id="UP000636453"/>
    </source>
</evidence>
<dbReference type="InterPro" id="IPR036770">
    <property type="entry name" value="Ankyrin_rpt-contain_sf"/>
</dbReference>
<proteinExistence type="predicted"/>
<evidence type="ECO:0000256" key="3">
    <source>
        <dbReference type="PROSITE-ProRule" id="PRU00023"/>
    </source>
</evidence>
<feature type="repeat" description="ANK" evidence="3">
    <location>
        <begin position="141"/>
        <end position="173"/>
    </location>
</feature>
<name>A0A918YWE7_9GAMM</name>
<dbReference type="InterPro" id="IPR002110">
    <property type="entry name" value="Ankyrin_rpt"/>
</dbReference>
<evidence type="ECO:0000313" key="4">
    <source>
        <dbReference type="EMBL" id="GHE27052.1"/>
    </source>
</evidence>
<evidence type="ECO:0000256" key="1">
    <source>
        <dbReference type="ARBA" id="ARBA00022737"/>
    </source>
</evidence>
<keyword evidence="5" id="KW-1185">Reference proteome</keyword>
<organism evidence="4 5">
    <name type="scientific">Vulcaniibacterium thermophilum</name>
    <dbReference type="NCBI Taxonomy" id="1169913"/>
    <lineage>
        <taxon>Bacteria</taxon>
        <taxon>Pseudomonadati</taxon>
        <taxon>Pseudomonadota</taxon>
        <taxon>Gammaproteobacteria</taxon>
        <taxon>Lysobacterales</taxon>
        <taxon>Lysobacteraceae</taxon>
        <taxon>Vulcaniibacterium</taxon>
    </lineage>
</organism>
<dbReference type="SMART" id="SM00248">
    <property type="entry name" value="ANK"/>
    <property type="match status" value="4"/>
</dbReference>
<dbReference type="Gene3D" id="1.25.40.20">
    <property type="entry name" value="Ankyrin repeat-containing domain"/>
    <property type="match status" value="2"/>
</dbReference>
<comment type="caution">
    <text evidence="4">The sequence shown here is derived from an EMBL/GenBank/DDBJ whole genome shotgun (WGS) entry which is preliminary data.</text>
</comment>
<feature type="repeat" description="ANK" evidence="3">
    <location>
        <begin position="74"/>
        <end position="106"/>
    </location>
</feature>
<reference evidence="4" key="2">
    <citation type="submission" date="2020-09" db="EMBL/GenBank/DDBJ databases">
        <authorList>
            <person name="Sun Q."/>
            <person name="Kim S."/>
        </authorList>
    </citation>
    <scope>NUCLEOTIDE SEQUENCE</scope>
    <source>
        <strain evidence="4">KCTC 32020</strain>
    </source>
</reference>
<keyword evidence="1" id="KW-0677">Repeat</keyword>
<keyword evidence="2 3" id="KW-0040">ANK repeat</keyword>
<dbReference type="PROSITE" id="PS50088">
    <property type="entry name" value="ANK_REPEAT"/>
    <property type="match status" value="3"/>
</dbReference>
<reference evidence="4" key="1">
    <citation type="journal article" date="2014" name="Int. J. Syst. Evol. Microbiol.">
        <title>Complete genome sequence of Corynebacterium casei LMG S-19264T (=DSM 44701T), isolated from a smear-ripened cheese.</title>
        <authorList>
            <consortium name="US DOE Joint Genome Institute (JGI-PGF)"/>
            <person name="Walter F."/>
            <person name="Albersmeier A."/>
            <person name="Kalinowski J."/>
            <person name="Ruckert C."/>
        </authorList>
    </citation>
    <scope>NUCLEOTIDE SEQUENCE</scope>
    <source>
        <strain evidence="4">KCTC 32020</strain>
    </source>
</reference>
<dbReference type="Proteomes" id="UP000636453">
    <property type="component" value="Unassembled WGS sequence"/>
</dbReference>
<dbReference type="PROSITE" id="PS50297">
    <property type="entry name" value="ANK_REP_REGION"/>
    <property type="match status" value="3"/>
</dbReference>
<dbReference type="SUPFAM" id="SSF48403">
    <property type="entry name" value="Ankyrin repeat"/>
    <property type="match status" value="1"/>
</dbReference>
<feature type="repeat" description="ANK" evidence="3">
    <location>
        <begin position="108"/>
        <end position="140"/>
    </location>
</feature>
<evidence type="ECO:0000256" key="2">
    <source>
        <dbReference type="ARBA" id="ARBA00023043"/>
    </source>
</evidence>
<dbReference type="Pfam" id="PF12796">
    <property type="entry name" value="Ank_2"/>
    <property type="match status" value="1"/>
</dbReference>
<accession>A0A918YWE7</accession>
<sequence length="220" mass="22990">MNRDRFDTPTLAPLARAVAEDDAAEVRRHLQGVDPDTPGADGATLLVEAIGQRKLASAKALLDGGADPNRPGGGGETPVHAAAFVDDPAFLKLVLEKGGDPNVANPVSGARPLLRAILGQNPAQVRMLLDAGADPNLADRNGDTPLHAAARTNAGAIILMLLDAGASPLAKNSGGATFQTYYFGFPRNVLNDRALAERRQVVAWLKAHQVPLEANVEAAY</sequence>
<dbReference type="PANTHER" id="PTHR24171">
    <property type="entry name" value="ANKYRIN REPEAT DOMAIN-CONTAINING PROTEIN 39-RELATED"/>
    <property type="match status" value="1"/>
</dbReference>
<dbReference type="EMBL" id="BNCF01000002">
    <property type="protein sequence ID" value="GHE27052.1"/>
    <property type="molecule type" value="Genomic_DNA"/>
</dbReference>